<dbReference type="AlphaFoldDB" id="A0A9D4F7J2"/>
<accession>A0A9D4F7J2</accession>
<sequence>MKNLKQFTYDMIMAAYKAVKENLIKVDKAAVTFGVPKQIFRDRVLNKVNVKAKWGKESLFALDEEELLVNHLESLAQVWYGLNRAQLNVITSELAVKLGRRNSDDKLSNYWYYNFLKR</sequence>
<keyword evidence="2" id="KW-1185">Reference proteome</keyword>
<gene>
    <name evidence="1" type="ORF">DPMN_146989</name>
</gene>
<reference evidence="1" key="1">
    <citation type="journal article" date="2019" name="bioRxiv">
        <title>The Genome of the Zebra Mussel, Dreissena polymorpha: A Resource for Invasive Species Research.</title>
        <authorList>
            <person name="McCartney M.A."/>
            <person name="Auch B."/>
            <person name="Kono T."/>
            <person name="Mallez S."/>
            <person name="Zhang Y."/>
            <person name="Obille A."/>
            <person name="Becker A."/>
            <person name="Abrahante J.E."/>
            <person name="Garbe J."/>
            <person name="Badalamenti J.P."/>
            <person name="Herman A."/>
            <person name="Mangelson H."/>
            <person name="Liachko I."/>
            <person name="Sullivan S."/>
            <person name="Sone E.D."/>
            <person name="Koren S."/>
            <person name="Silverstein K.A.T."/>
            <person name="Beckman K.B."/>
            <person name="Gohl D.M."/>
        </authorList>
    </citation>
    <scope>NUCLEOTIDE SEQUENCE</scope>
    <source>
        <strain evidence="1">Duluth1</strain>
        <tissue evidence="1">Whole animal</tissue>
    </source>
</reference>
<protein>
    <recommendedName>
        <fullName evidence="3">HTH CENPB-type domain-containing protein</fullName>
    </recommendedName>
</protein>
<dbReference type="Proteomes" id="UP000828390">
    <property type="component" value="Unassembled WGS sequence"/>
</dbReference>
<dbReference type="SUPFAM" id="SSF46689">
    <property type="entry name" value="Homeodomain-like"/>
    <property type="match status" value="1"/>
</dbReference>
<comment type="caution">
    <text evidence="1">The sequence shown here is derived from an EMBL/GenBank/DDBJ whole genome shotgun (WGS) entry which is preliminary data.</text>
</comment>
<dbReference type="InterPro" id="IPR009057">
    <property type="entry name" value="Homeodomain-like_sf"/>
</dbReference>
<organism evidence="1 2">
    <name type="scientific">Dreissena polymorpha</name>
    <name type="common">Zebra mussel</name>
    <name type="synonym">Mytilus polymorpha</name>
    <dbReference type="NCBI Taxonomy" id="45954"/>
    <lineage>
        <taxon>Eukaryota</taxon>
        <taxon>Metazoa</taxon>
        <taxon>Spiralia</taxon>
        <taxon>Lophotrochozoa</taxon>
        <taxon>Mollusca</taxon>
        <taxon>Bivalvia</taxon>
        <taxon>Autobranchia</taxon>
        <taxon>Heteroconchia</taxon>
        <taxon>Euheterodonta</taxon>
        <taxon>Imparidentia</taxon>
        <taxon>Neoheterodontei</taxon>
        <taxon>Myida</taxon>
        <taxon>Dreissenoidea</taxon>
        <taxon>Dreissenidae</taxon>
        <taxon>Dreissena</taxon>
    </lineage>
</organism>
<evidence type="ECO:0000313" key="2">
    <source>
        <dbReference type="Proteomes" id="UP000828390"/>
    </source>
</evidence>
<evidence type="ECO:0008006" key="3">
    <source>
        <dbReference type="Google" id="ProtNLM"/>
    </source>
</evidence>
<proteinExistence type="predicted"/>
<reference evidence="1" key="2">
    <citation type="submission" date="2020-11" db="EMBL/GenBank/DDBJ databases">
        <authorList>
            <person name="McCartney M.A."/>
            <person name="Auch B."/>
            <person name="Kono T."/>
            <person name="Mallez S."/>
            <person name="Becker A."/>
            <person name="Gohl D.M."/>
            <person name="Silverstein K.A.T."/>
            <person name="Koren S."/>
            <person name="Bechman K.B."/>
            <person name="Herman A."/>
            <person name="Abrahante J.E."/>
            <person name="Garbe J."/>
        </authorList>
    </citation>
    <scope>NUCLEOTIDE SEQUENCE</scope>
    <source>
        <strain evidence="1">Duluth1</strain>
        <tissue evidence="1">Whole animal</tissue>
    </source>
</reference>
<evidence type="ECO:0000313" key="1">
    <source>
        <dbReference type="EMBL" id="KAH3793478.1"/>
    </source>
</evidence>
<dbReference type="EMBL" id="JAIWYP010000007">
    <property type="protein sequence ID" value="KAH3793478.1"/>
    <property type="molecule type" value="Genomic_DNA"/>
</dbReference>
<name>A0A9D4F7J2_DREPO</name>